<proteinExistence type="predicted"/>
<dbReference type="AlphaFoldDB" id="A0A485K4H7"/>
<evidence type="ECO:0000313" key="2">
    <source>
        <dbReference type="EMBL" id="VFT78004.1"/>
    </source>
</evidence>
<evidence type="ECO:0000313" key="1">
    <source>
        <dbReference type="EMBL" id="KAF0719813.1"/>
    </source>
</evidence>
<dbReference type="EMBL" id="VJMH01000047">
    <property type="protein sequence ID" value="KAF0719813.1"/>
    <property type="molecule type" value="Genomic_DNA"/>
</dbReference>
<protein>
    <submittedName>
        <fullName evidence="2">Aste57867_780 protein</fullName>
    </submittedName>
</protein>
<organism evidence="2 3">
    <name type="scientific">Aphanomyces stellatus</name>
    <dbReference type="NCBI Taxonomy" id="120398"/>
    <lineage>
        <taxon>Eukaryota</taxon>
        <taxon>Sar</taxon>
        <taxon>Stramenopiles</taxon>
        <taxon>Oomycota</taxon>
        <taxon>Saprolegniomycetes</taxon>
        <taxon>Saprolegniales</taxon>
        <taxon>Verrucalvaceae</taxon>
        <taxon>Aphanomyces</taxon>
    </lineage>
</organism>
<dbReference type="Proteomes" id="UP000332933">
    <property type="component" value="Unassembled WGS sequence"/>
</dbReference>
<dbReference type="EMBL" id="CAADRA010000047">
    <property type="protein sequence ID" value="VFT78004.1"/>
    <property type="molecule type" value="Genomic_DNA"/>
</dbReference>
<reference evidence="2 3" key="1">
    <citation type="submission" date="2019-03" db="EMBL/GenBank/DDBJ databases">
        <authorList>
            <person name="Gaulin E."/>
            <person name="Dumas B."/>
        </authorList>
    </citation>
    <scope>NUCLEOTIDE SEQUENCE [LARGE SCALE GENOMIC DNA]</scope>
    <source>
        <strain evidence="2">CBS 568.67</strain>
    </source>
</reference>
<gene>
    <name evidence="2" type="primary">Aste57867_780</name>
    <name evidence="1" type="ORF">As57867_000779</name>
    <name evidence="2" type="ORF">ASTE57867_780</name>
</gene>
<reference evidence="1" key="2">
    <citation type="submission" date="2019-06" db="EMBL/GenBank/DDBJ databases">
        <title>Genomics analysis of Aphanomyces spp. identifies a new class of oomycete effector associated with host adaptation.</title>
        <authorList>
            <person name="Gaulin E."/>
        </authorList>
    </citation>
    <scope>NUCLEOTIDE SEQUENCE</scope>
    <source>
        <strain evidence="1">CBS 578.67</strain>
    </source>
</reference>
<keyword evidence="3" id="KW-1185">Reference proteome</keyword>
<sequence>MNLVVPTDLRKISSSFEDDTRVVITYVALAHDEALPMDTDVIRSPGYGWTSFERVTGTITLIRHNNVAATPVATTGQSATLAQIGQLYLGTTNGLEREMTDLAREEP</sequence>
<name>A0A485K4H7_9STRA</name>
<evidence type="ECO:0000313" key="3">
    <source>
        <dbReference type="Proteomes" id="UP000332933"/>
    </source>
</evidence>
<accession>A0A485K4H7</accession>